<accession>A0AAV6NR17</accession>
<dbReference type="Proteomes" id="UP000685013">
    <property type="component" value="Chromosome 4"/>
</dbReference>
<evidence type="ECO:0000313" key="3">
    <source>
        <dbReference type="Proteomes" id="UP000685013"/>
    </source>
</evidence>
<sequence length="105" mass="12126">MENRFSELQLFVEDQVFDEADMLLVGSFQNKVIRLINLLRFEEKLLSRSKESPERLMELEADRHPQLTLQDESDIETETISEGEGEGEGKKVTTKMLILTHTGEN</sequence>
<keyword evidence="2" id="KW-0547">Nucleotide-binding</keyword>
<feature type="compositionally biased region" description="Acidic residues" evidence="1">
    <location>
        <begin position="71"/>
        <end position="86"/>
    </location>
</feature>
<evidence type="ECO:0000256" key="1">
    <source>
        <dbReference type="SAM" id="MobiDB-lite"/>
    </source>
</evidence>
<feature type="region of interest" description="Disordered" evidence="1">
    <location>
        <begin position="50"/>
        <end position="95"/>
    </location>
</feature>
<protein>
    <submittedName>
        <fullName evidence="2">DEAD-box ATP-dependent RNA helicase 22</fullName>
    </submittedName>
</protein>
<proteinExistence type="predicted"/>
<feature type="compositionally biased region" description="Basic and acidic residues" evidence="1">
    <location>
        <begin position="50"/>
        <end position="65"/>
    </location>
</feature>
<keyword evidence="2" id="KW-0347">Helicase</keyword>
<keyword evidence="3" id="KW-1185">Reference proteome</keyword>
<reference evidence="2 3" key="1">
    <citation type="journal article" date="2021" name="Hortic Res">
        <title>The domestication of Cucurbita argyrosperma as revealed by the genome of its wild relative.</title>
        <authorList>
            <person name="Barrera-Redondo J."/>
            <person name="Sanchez-de la Vega G."/>
            <person name="Aguirre-Liguori J.A."/>
            <person name="Castellanos-Morales G."/>
            <person name="Gutierrez-Guerrero Y.T."/>
            <person name="Aguirre-Dugua X."/>
            <person name="Aguirre-Planter E."/>
            <person name="Tenaillon M.I."/>
            <person name="Lira-Saade R."/>
            <person name="Eguiarte L.E."/>
        </authorList>
    </citation>
    <scope>NUCLEOTIDE SEQUENCE [LARGE SCALE GENOMIC DNA]</scope>
    <source>
        <strain evidence="2">JBR-2021</strain>
    </source>
</reference>
<comment type="caution">
    <text evidence="2">The sequence shown here is derived from an EMBL/GenBank/DDBJ whole genome shotgun (WGS) entry which is preliminary data.</text>
</comment>
<dbReference type="AlphaFoldDB" id="A0AAV6NR17"/>
<evidence type="ECO:0000313" key="2">
    <source>
        <dbReference type="EMBL" id="KAG6601376.1"/>
    </source>
</evidence>
<keyword evidence="2" id="KW-0067">ATP-binding</keyword>
<dbReference type="GO" id="GO:0004386">
    <property type="term" value="F:helicase activity"/>
    <property type="evidence" value="ECO:0007669"/>
    <property type="project" value="UniProtKB-KW"/>
</dbReference>
<keyword evidence="2" id="KW-0378">Hydrolase</keyword>
<feature type="non-terminal residue" evidence="2">
    <location>
        <position position="1"/>
    </location>
</feature>
<name>A0AAV6NR17_9ROSI</name>
<dbReference type="EMBL" id="JAGKQH010000004">
    <property type="protein sequence ID" value="KAG6601376.1"/>
    <property type="molecule type" value="Genomic_DNA"/>
</dbReference>
<gene>
    <name evidence="2" type="primary">RH22</name>
    <name evidence="2" type="ORF">SDJN03_06609</name>
</gene>
<organism evidence="2 3">
    <name type="scientific">Cucurbita argyrosperma subsp. sororia</name>
    <dbReference type="NCBI Taxonomy" id="37648"/>
    <lineage>
        <taxon>Eukaryota</taxon>
        <taxon>Viridiplantae</taxon>
        <taxon>Streptophyta</taxon>
        <taxon>Embryophyta</taxon>
        <taxon>Tracheophyta</taxon>
        <taxon>Spermatophyta</taxon>
        <taxon>Magnoliopsida</taxon>
        <taxon>eudicotyledons</taxon>
        <taxon>Gunneridae</taxon>
        <taxon>Pentapetalae</taxon>
        <taxon>rosids</taxon>
        <taxon>fabids</taxon>
        <taxon>Cucurbitales</taxon>
        <taxon>Cucurbitaceae</taxon>
        <taxon>Cucurbiteae</taxon>
        <taxon>Cucurbita</taxon>
    </lineage>
</organism>